<dbReference type="SUPFAM" id="SSF52540">
    <property type="entry name" value="P-loop containing nucleoside triphosphate hydrolases"/>
    <property type="match status" value="1"/>
</dbReference>
<dbReference type="AlphaFoldDB" id="A0AAV9Q5T4"/>
<accession>A0AAV9Q5T4</accession>
<sequence>MSVMTEESSCTIDTECPQYAARYDNMPTFIFDPKAFATLNTKDLLGGGVTTKAVLNALLQRMQLRFTMASEIHAGDEVIRPGHLVPIYWISAVELEPDMFEKAKYKDIWTKWIKYLNHARPGASDAVQPEANTKGLRDMYVHRLLSLLLVDMRFFEFLMRSKYSSAQQAQDLTEATMTVYLNHARPGASDAAQPEANTKGLRDIYVHRLLSLLLVDMRFFEFLIQSKYSSAQQAQELTKATNDCGFSTFFFLTRPTPNLPNYLDRISAAKYLLGESPTLRYACRHIYNAMWGSAEKGGKLTIYVNWPLSQWHTICFLSLLGIDYYTTWPGTSSAEKDRIYAKFNDKEDPVKILIVNLRSSAVGLNLQNCCAKILVWDKQGSTYTFPQEKTLVRETTWTASEVAAGGVTYRAYIVKLLHKCNRDTNAFALLVIYDAKGTKDTINVIFAYEYEELATADLANLTAIHTYHHSDTCLAGCGDEWDHSYQEEFHFCLEVDRNIDAPRKEDGDDSEPEDDDGIEVLKAKHDAIDAKIKATELQAKVNDMEKKKCPGTPMAVKYLLDALVLRNQPLTEETIYDAHRILLQHTEPDHEAGVPDD</sequence>
<organism evidence="2 3">
    <name type="scientific">Vermiconidia calcicola</name>
    <dbReference type="NCBI Taxonomy" id="1690605"/>
    <lineage>
        <taxon>Eukaryota</taxon>
        <taxon>Fungi</taxon>
        <taxon>Dikarya</taxon>
        <taxon>Ascomycota</taxon>
        <taxon>Pezizomycotina</taxon>
        <taxon>Dothideomycetes</taxon>
        <taxon>Dothideomycetidae</taxon>
        <taxon>Mycosphaerellales</taxon>
        <taxon>Extremaceae</taxon>
        <taxon>Vermiconidia</taxon>
    </lineage>
</organism>
<feature type="coiled-coil region" evidence="1">
    <location>
        <begin position="518"/>
        <end position="547"/>
    </location>
</feature>
<proteinExistence type="predicted"/>
<evidence type="ECO:0000313" key="2">
    <source>
        <dbReference type="EMBL" id="KAK5535896.1"/>
    </source>
</evidence>
<comment type="caution">
    <text evidence="2">The sequence shown here is derived from an EMBL/GenBank/DDBJ whole genome shotgun (WGS) entry which is preliminary data.</text>
</comment>
<keyword evidence="1" id="KW-0175">Coiled coil</keyword>
<evidence type="ECO:0000313" key="3">
    <source>
        <dbReference type="Proteomes" id="UP001345827"/>
    </source>
</evidence>
<dbReference type="EMBL" id="JAXLQG010000009">
    <property type="protein sequence ID" value="KAK5535896.1"/>
    <property type="molecule type" value="Genomic_DNA"/>
</dbReference>
<keyword evidence="3" id="KW-1185">Reference proteome</keyword>
<dbReference type="Proteomes" id="UP001345827">
    <property type="component" value="Unassembled WGS sequence"/>
</dbReference>
<evidence type="ECO:0000256" key="1">
    <source>
        <dbReference type="SAM" id="Coils"/>
    </source>
</evidence>
<protein>
    <submittedName>
        <fullName evidence="2">Uncharacterized protein</fullName>
    </submittedName>
</protein>
<reference evidence="2 3" key="1">
    <citation type="submission" date="2023-06" db="EMBL/GenBank/DDBJ databases">
        <title>Black Yeasts Isolated from many extreme environments.</title>
        <authorList>
            <person name="Coleine C."/>
            <person name="Stajich J.E."/>
            <person name="Selbmann L."/>
        </authorList>
    </citation>
    <scope>NUCLEOTIDE SEQUENCE [LARGE SCALE GENOMIC DNA]</scope>
    <source>
        <strain evidence="2 3">CCFEE 5887</strain>
    </source>
</reference>
<gene>
    <name evidence="2" type="ORF">LTR25_005798</name>
</gene>
<name>A0AAV9Q5T4_9PEZI</name>
<dbReference type="Gene3D" id="3.40.50.300">
    <property type="entry name" value="P-loop containing nucleotide triphosphate hydrolases"/>
    <property type="match status" value="1"/>
</dbReference>
<dbReference type="InterPro" id="IPR027417">
    <property type="entry name" value="P-loop_NTPase"/>
</dbReference>